<dbReference type="EMBL" id="AP019307">
    <property type="protein sequence ID" value="BBH16233.1"/>
    <property type="molecule type" value="Genomic_DNA"/>
</dbReference>
<accession>A0A3G9IVC4</accession>
<protein>
    <submittedName>
        <fullName evidence="1">(Fe-S)-cluster assembly protein</fullName>
    </submittedName>
</protein>
<evidence type="ECO:0000313" key="1">
    <source>
        <dbReference type="EMBL" id="BBH16233.1"/>
    </source>
</evidence>
<name>A0A3G9IVC4_9ACTN</name>
<gene>
    <name evidence="1" type="ORF">Back2_05200</name>
</gene>
<keyword evidence="2" id="KW-1185">Reference proteome</keyword>
<sequence length="194" mass="21173">MREDGEVAYSMTGLDEADKVLNDYPFAVILGMQLDQQYWMEHAFRGGHKLLGRLGHLDTAKIAAMDPEEFKAIASQTPAIHRFPASMAAKAQALAQIIETTYDGDVTRLWNEAATGKELLKRLQALPGFGAQKARIFVALLAKQAGVRPDGWEAVAGDYALDGYRSVADVVDADSLAKVREHKQEMKAAAKAAK</sequence>
<proteinExistence type="predicted"/>
<organism evidence="1 2">
    <name type="scientific">Nocardioides baekrokdamisoli</name>
    <dbReference type="NCBI Taxonomy" id="1804624"/>
    <lineage>
        <taxon>Bacteria</taxon>
        <taxon>Bacillati</taxon>
        <taxon>Actinomycetota</taxon>
        <taxon>Actinomycetes</taxon>
        <taxon>Propionibacteriales</taxon>
        <taxon>Nocardioidaceae</taxon>
        <taxon>Nocardioides</taxon>
    </lineage>
</organism>
<dbReference type="KEGG" id="nbe:Back2_05200"/>
<dbReference type="InterPro" id="IPR011257">
    <property type="entry name" value="DNA_glycosylase"/>
</dbReference>
<dbReference type="AlphaFoldDB" id="A0A3G9IVC4"/>
<dbReference type="GO" id="GO:0003824">
    <property type="term" value="F:catalytic activity"/>
    <property type="evidence" value="ECO:0007669"/>
    <property type="project" value="InterPro"/>
</dbReference>
<dbReference type="NCBIfam" id="TIGR03252">
    <property type="entry name" value="HhH-GPD-type base excision DNA repair protein"/>
    <property type="match status" value="1"/>
</dbReference>
<evidence type="ECO:0000313" key="2">
    <source>
        <dbReference type="Proteomes" id="UP000271573"/>
    </source>
</evidence>
<dbReference type="GO" id="GO:0006281">
    <property type="term" value="P:DNA repair"/>
    <property type="evidence" value="ECO:0007669"/>
    <property type="project" value="InterPro"/>
</dbReference>
<dbReference type="SUPFAM" id="SSF48150">
    <property type="entry name" value="DNA-glycosylase"/>
    <property type="match status" value="1"/>
</dbReference>
<dbReference type="InterPro" id="IPR017658">
    <property type="entry name" value="HhH-GPD_base_excis"/>
</dbReference>
<dbReference type="Proteomes" id="UP000271573">
    <property type="component" value="Chromosome"/>
</dbReference>
<reference evidence="1 2" key="1">
    <citation type="submission" date="2018-11" db="EMBL/GenBank/DDBJ databases">
        <title>Complete genome sequence of Nocardioides baekrokdamisoli strain KCTC 39748.</title>
        <authorList>
            <person name="Kang S.W."/>
            <person name="Lee K.C."/>
            <person name="Kim K.K."/>
            <person name="Kim J.S."/>
            <person name="Kim D.S."/>
            <person name="Ko S.H."/>
            <person name="Yang S.H."/>
            <person name="Shin Y.K."/>
            <person name="Lee J.S."/>
        </authorList>
    </citation>
    <scope>NUCLEOTIDE SEQUENCE [LARGE SCALE GENOMIC DNA]</scope>
    <source>
        <strain evidence="1 2">KCTC 39748</strain>
    </source>
</reference>